<dbReference type="RefSeq" id="WP_188407649.1">
    <property type="nucleotide sequence ID" value="NZ_BMCP01000001.1"/>
</dbReference>
<feature type="transmembrane region" description="Helical" evidence="1">
    <location>
        <begin position="58"/>
        <end position="77"/>
    </location>
</feature>
<keyword evidence="1" id="KW-0812">Transmembrane</keyword>
<keyword evidence="1" id="KW-1133">Transmembrane helix</keyword>
<comment type="caution">
    <text evidence="2">The sequence shown here is derived from an EMBL/GenBank/DDBJ whole genome shotgun (WGS) entry which is preliminary data.</text>
</comment>
<reference evidence="2" key="1">
    <citation type="journal article" date="2014" name="Int. J. Syst. Evol. Microbiol.">
        <title>Complete genome sequence of Corynebacterium casei LMG S-19264T (=DSM 44701T), isolated from a smear-ripened cheese.</title>
        <authorList>
            <consortium name="US DOE Joint Genome Institute (JGI-PGF)"/>
            <person name="Walter F."/>
            <person name="Albersmeier A."/>
            <person name="Kalinowski J."/>
            <person name="Ruckert C."/>
        </authorList>
    </citation>
    <scope>NUCLEOTIDE SEQUENCE</scope>
    <source>
        <strain evidence="2">CCM 7684</strain>
    </source>
</reference>
<sequence length="81" mass="8063">MNIKVICLILGLVAGALAGYVTRPESAEIKLPGVNIEVTGTGTAQGGGELTSDQMTHIGIFAVIGAIVGLGVGFIAGRGRA</sequence>
<evidence type="ECO:0000256" key="1">
    <source>
        <dbReference type="SAM" id="Phobius"/>
    </source>
</evidence>
<protein>
    <submittedName>
        <fullName evidence="2">Uncharacterized protein</fullName>
    </submittedName>
</protein>
<organism evidence="2 3">
    <name type="scientific">Agaricicola taiwanensis</name>
    <dbReference type="NCBI Taxonomy" id="591372"/>
    <lineage>
        <taxon>Bacteria</taxon>
        <taxon>Pseudomonadati</taxon>
        <taxon>Pseudomonadota</taxon>
        <taxon>Alphaproteobacteria</taxon>
        <taxon>Rhodobacterales</taxon>
        <taxon>Paracoccaceae</taxon>
        <taxon>Agaricicola</taxon>
    </lineage>
</organism>
<dbReference type="Proteomes" id="UP000602745">
    <property type="component" value="Unassembled WGS sequence"/>
</dbReference>
<keyword evidence="3" id="KW-1185">Reference proteome</keyword>
<gene>
    <name evidence="2" type="ORF">GCM10007276_00170</name>
</gene>
<evidence type="ECO:0000313" key="2">
    <source>
        <dbReference type="EMBL" id="GGE26991.1"/>
    </source>
</evidence>
<dbReference type="AlphaFoldDB" id="A0A8J2VJS0"/>
<name>A0A8J2VJS0_9RHOB</name>
<dbReference type="EMBL" id="BMCP01000001">
    <property type="protein sequence ID" value="GGE26991.1"/>
    <property type="molecule type" value="Genomic_DNA"/>
</dbReference>
<evidence type="ECO:0000313" key="3">
    <source>
        <dbReference type="Proteomes" id="UP000602745"/>
    </source>
</evidence>
<accession>A0A8J2VJS0</accession>
<proteinExistence type="predicted"/>
<reference evidence="2" key="2">
    <citation type="submission" date="2020-09" db="EMBL/GenBank/DDBJ databases">
        <authorList>
            <person name="Sun Q."/>
            <person name="Sedlacek I."/>
        </authorList>
    </citation>
    <scope>NUCLEOTIDE SEQUENCE</scope>
    <source>
        <strain evidence="2">CCM 7684</strain>
    </source>
</reference>
<keyword evidence="1" id="KW-0472">Membrane</keyword>